<name>A0A6A6JZ22_WESOR</name>
<dbReference type="GeneID" id="54547660"/>
<keyword evidence="2" id="KW-0732">Signal</keyword>
<evidence type="ECO:0008006" key="5">
    <source>
        <dbReference type="Google" id="ProtNLM"/>
    </source>
</evidence>
<dbReference type="InterPro" id="IPR021851">
    <property type="entry name" value="DUF3455"/>
</dbReference>
<reference evidence="3" key="1">
    <citation type="journal article" date="2020" name="Stud. Mycol.">
        <title>101 Dothideomycetes genomes: a test case for predicting lifestyles and emergence of pathogens.</title>
        <authorList>
            <person name="Haridas S."/>
            <person name="Albert R."/>
            <person name="Binder M."/>
            <person name="Bloem J."/>
            <person name="Labutti K."/>
            <person name="Salamov A."/>
            <person name="Andreopoulos B."/>
            <person name="Baker S."/>
            <person name="Barry K."/>
            <person name="Bills G."/>
            <person name="Bluhm B."/>
            <person name="Cannon C."/>
            <person name="Castanera R."/>
            <person name="Culley D."/>
            <person name="Daum C."/>
            <person name="Ezra D."/>
            <person name="Gonzalez J."/>
            <person name="Henrissat B."/>
            <person name="Kuo A."/>
            <person name="Liang C."/>
            <person name="Lipzen A."/>
            <person name="Lutzoni F."/>
            <person name="Magnuson J."/>
            <person name="Mondo S."/>
            <person name="Nolan M."/>
            <person name="Ohm R."/>
            <person name="Pangilinan J."/>
            <person name="Park H.-J."/>
            <person name="Ramirez L."/>
            <person name="Alfaro M."/>
            <person name="Sun H."/>
            <person name="Tritt A."/>
            <person name="Yoshinaga Y."/>
            <person name="Zwiers L.-H."/>
            <person name="Turgeon B."/>
            <person name="Goodwin S."/>
            <person name="Spatafora J."/>
            <person name="Crous P."/>
            <person name="Grigoriev I."/>
        </authorList>
    </citation>
    <scope>NUCLEOTIDE SEQUENCE</scope>
    <source>
        <strain evidence="3">CBS 379.55</strain>
    </source>
</reference>
<dbReference type="Pfam" id="PF11937">
    <property type="entry name" value="DUF3455"/>
    <property type="match status" value="1"/>
</dbReference>
<accession>A0A6A6JZ22</accession>
<feature type="chain" id="PRO_5025452840" description="Malate dehydrogenase" evidence="2">
    <location>
        <begin position="20"/>
        <end position="230"/>
    </location>
</feature>
<evidence type="ECO:0000313" key="3">
    <source>
        <dbReference type="EMBL" id="KAF2281455.1"/>
    </source>
</evidence>
<protein>
    <recommendedName>
        <fullName evidence="5">Malate dehydrogenase</fullName>
    </recommendedName>
</protein>
<keyword evidence="4" id="KW-1185">Reference proteome</keyword>
<feature type="region of interest" description="Disordered" evidence="1">
    <location>
        <begin position="26"/>
        <end position="64"/>
    </location>
</feature>
<organism evidence="3 4">
    <name type="scientific">Westerdykella ornata</name>
    <dbReference type="NCBI Taxonomy" id="318751"/>
    <lineage>
        <taxon>Eukaryota</taxon>
        <taxon>Fungi</taxon>
        <taxon>Dikarya</taxon>
        <taxon>Ascomycota</taxon>
        <taxon>Pezizomycotina</taxon>
        <taxon>Dothideomycetes</taxon>
        <taxon>Pleosporomycetidae</taxon>
        <taxon>Pleosporales</taxon>
        <taxon>Sporormiaceae</taxon>
        <taxon>Westerdykella</taxon>
    </lineage>
</organism>
<feature type="signal peptide" evidence="2">
    <location>
        <begin position="1"/>
        <end position="19"/>
    </location>
</feature>
<evidence type="ECO:0000256" key="1">
    <source>
        <dbReference type="SAM" id="MobiDB-lite"/>
    </source>
</evidence>
<dbReference type="Proteomes" id="UP000800097">
    <property type="component" value="Unassembled WGS sequence"/>
</dbReference>
<gene>
    <name evidence="3" type="ORF">EI97DRAFT_29632</name>
</gene>
<dbReference type="AlphaFoldDB" id="A0A6A6JZ22"/>
<dbReference type="PANTHER" id="PTHR35567">
    <property type="entry name" value="MALATE DEHYDROGENASE (AFU_ORTHOLOGUE AFUA_2G13800)"/>
    <property type="match status" value="1"/>
</dbReference>
<evidence type="ECO:0000313" key="4">
    <source>
        <dbReference type="Proteomes" id="UP000800097"/>
    </source>
</evidence>
<dbReference type="PANTHER" id="PTHR35567:SF11">
    <property type="entry name" value="MALATE DEHYDROGENASE (AFU_ORTHOLOGUE AFUA_2G13800)"/>
    <property type="match status" value="1"/>
</dbReference>
<evidence type="ECO:0000256" key="2">
    <source>
        <dbReference type="SAM" id="SignalP"/>
    </source>
</evidence>
<proteinExistence type="predicted"/>
<dbReference type="EMBL" id="ML986484">
    <property type="protein sequence ID" value="KAF2281455.1"/>
    <property type="molecule type" value="Genomic_DNA"/>
</dbReference>
<sequence>MHVTLLTTLLLTLQVLALALPSYTHTSKRLPSSSLHPRQNATNPSSCDLSSISQPPHTMTPPSSDMTLVLIALGRGTQNYTCAPNAPTPSPIGAVATLYDASCAVATSNAKPADGKGRAGGRGRAKGPCVLPQSAPSIGNHFFSDNTTPVFSIPSLGITALKKAESAPAPDPSVDVPWLLLSAVAEGTTSPVKSIYRLHTKGGVAPGSCEGVAEGETVTVGYEAEYWIYA</sequence>
<dbReference type="OrthoDB" id="1859733at2759"/>
<dbReference type="RefSeq" id="XP_033658992.1">
    <property type="nucleotide sequence ID" value="XM_033794485.1"/>
</dbReference>